<sequence length="681" mass="74174">MSSTSRNPTSWDQYDGRLSPCGSLRSTVIDEEDVVFDGSGDDGQRLILGPDARRSSVTNRLAAMADIGGINSFRSFARSWQRAASFAEVIPRRPSFVLAPEANVIDDLSNWGINYSRSHVDSNPQRSMGLLRQYLRDSPSQETGAALSSQDNGAGSVLAVRSPKDDFREGDREALDSEVESGALLAESPSTRSSIFAVPPRLAVPDAISSYGTHYGTMSTGRYRSQSSESCDSSWDVRDEVRDTQDIDMALGEENPILVKEVKQGDRVVLTVEGQSTLPQSVFNSINAIIGVGLLSLPLAFKISGWIIGLVILTLTAAVTAHTAKLLGKCMQYDPSIITYSDLAYIAFGTRARVIVSTLFTVELIAACVALVILFSDSLNLLLPHIADANIWKCVCAALILILNMLPLRWLSYTSVLGIFSTFCIVCIVIIDGLVKKDAPGSLWEPAKTYLLPSNWLSLPLAYGLMASPWGAHSVFPSIYRDMRHPHKWKQGVNITFSFSYVLDTCLAVIGILMFGDGIKEAITSNILRMSGYPKSLTVIMCIFVTIIPLTKIPLNARPLITTADVVCGVHKDHPHHPAGSAAPPIALANGLRAMIRLVVVLVFLGISVLFPAFDSVCAFLGAALCSLISIILPICFYLKLYHQEIPKRERVISWFLLVTFSIFGLVGTVWTFLPKHLVGG</sequence>
<feature type="transmembrane region" description="Helical" evidence="9">
    <location>
        <begin position="307"/>
        <end position="327"/>
    </location>
</feature>
<feature type="transmembrane region" description="Helical" evidence="9">
    <location>
        <begin position="594"/>
        <end position="614"/>
    </location>
</feature>
<evidence type="ECO:0000256" key="2">
    <source>
        <dbReference type="ARBA" id="ARBA00008066"/>
    </source>
</evidence>
<feature type="domain" description="Amino acid transporter transmembrane" evidence="10">
    <location>
        <begin position="275"/>
        <end position="672"/>
    </location>
</feature>
<evidence type="ECO:0000313" key="12">
    <source>
        <dbReference type="Proteomes" id="UP000594364"/>
    </source>
</evidence>
<dbReference type="GO" id="GO:0005774">
    <property type="term" value="C:vacuolar membrane"/>
    <property type="evidence" value="ECO:0007669"/>
    <property type="project" value="TreeGrafter"/>
</dbReference>
<dbReference type="Pfam" id="PF01490">
    <property type="entry name" value="Aa_trans"/>
    <property type="match status" value="1"/>
</dbReference>
<evidence type="ECO:0000256" key="5">
    <source>
        <dbReference type="ARBA" id="ARBA00022970"/>
    </source>
</evidence>
<evidence type="ECO:0000259" key="10">
    <source>
        <dbReference type="Pfam" id="PF01490"/>
    </source>
</evidence>
<feature type="transmembrane region" description="Helical" evidence="9">
    <location>
        <begin position="354"/>
        <end position="375"/>
    </location>
</feature>
<dbReference type="PANTHER" id="PTHR22950">
    <property type="entry name" value="AMINO ACID TRANSPORTER"/>
    <property type="match status" value="1"/>
</dbReference>
<comment type="subcellular location">
    <subcellularLocation>
        <location evidence="1">Membrane</location>
        <topology evidence="1">Multi-pass membrane protein</topology>
    </subcellularLocation>
</comment>
<feature type="transmembrane region" description="Helical" evidence="9">
    <location>
        <begin position="653"/>
        <end position="674"/>
    </location>
</feature>
<keyword evidence="3" id="KW-0813">Transport</keyword>
<evidence type="ECO:0000256" key="6">
    <source>
        <dbReference type="ARBA" id="ARBA00022989"/>
    </source>
</evidence>
<dbReference type="OrthoDB" id="655540at2759"/>
<feature type="transmembrane region" description="Helical" evidence="9">
    <location>
        <begin position="381"/>
        <end position="403"/>
    </location>
</feature>
<reference evidence="11 12" key="1">
    <citation type="journal article" date="2018" name="PLoS Genet.">
        <title>Repeat elements organise 3D genome structure and mediate transcription in the filamentous fungus Epichloe festucae.</title>
        <authorList>
            <person name="Winter D.J."/>
            <person name="Ganley A.R.D."/>
            <person name="Young C.A."/>
            <person name="Liachko I."/>
            <person name="Schardl C.L."/>
            <person name="Dupont P.Y."/>
            <person name="Berry D."/>
            <person name="Ram A."/>
            <person name="Scott B."/>
            <person name="Cox M.P."/>
        </authorList>
    </citation>
    <scope>NUCLEOTIDE SEQUENCE [LARGE SCALE GENOMIC DNA]</scope>
    <source>
        <strain evidence="11 12">Fl1</strain>
    </source>
</reference>
<dbReference type="Proteomes" id="UP000594364">
    <property type="component" value="Chromosome 2"/>
</dbReference>
<dbReference type="EMBL" id="CP031386">
    <property type="protein sequence ID" value="QPG95746.1"/>
    <property type="molecule type" value="Genomic_DNA"/>
</dbReference>
<feature type="compositionally biased region" description="Basic and acidic residues" evidence="8">
    <location>
        <begin position="162"/>
        <end position="172"/>
    </location>
</feature>
<evidence type="ECO:0000256" key="8">
    <source>
        <dbReference type="SAM" id="MobiDB-lite"/>
    </source>
</evidence>
<proteinExistence type="inferred from homology"/>
<dbReference type="InterPro" id="IPR013057">
    <property type="entry name" value="AA_transpt_TM"/>
</dbReference>
<evidence type="ECO:0000256" key="1">
    <source>
        <dbReference type="ARBA" id="ARBA00004141"/>
    </source>
</evidence>
<feature type="transmembrane region" description="Helical" evidence="9">
    <location>
        <begin position="620"/>
        <end position="641"/>
    </location>
</feature>
<evidence type="ECO:0000256" key="4">
    <source>
        <dbReference type="ARBA" id="ARBA00022692"/>
    </source>
</evidence>
<feature type="transmembrane region" description="Helical" evidence="9">
    <location>
        <begin position="461"/>
        <end position="480"/>
    </location>
</feature>
<comment type="similarity">
    <text evidence="2">Belongs to the amino acid/polyamine transporter 2 family.</text>
</comment>
<evidence type="ECO:0000256" key="7">
    <source>
        <dbReference type="ARBA" id="ARBA00023136"/>
    </source>
</evidence>
<keyword evidence="7 9" id="KW-0472">Membrane</keyword>
<feature type="transmembrane region" description="Helical" evidence="9">
    <location>
        <begin position="492"/>
        <end position="516"/>
    </location>
</feature>
<feature type="transmembrane region" description="Helical" evidence="9">
    <location>
        <begin position="536"/>
        <end position="555"/>
    </location>
</feature>
<feature type="transmembrane region" description="Helical" evidence="9">
    <location>
        <begin position="410"/>
        <end position="431"/>
    </location>
</feature>
<keyword evidence="4 9" id="KW-0812">Transmembrane</keyword>
<protein>
    <recommendedName>
        <fullName evidence="10">Amino acid transporter transmembrane domain-containing protein</fullName>
    </recommendedName>
</protein>
<evidence type="ECO:0000256" key="9">
    <source>
        <dbReference type="SAM" id="Phobius"/>
    </source>
</evidence>
<dbReference type="AlphaFoldDB" id="A0A7S9KNF1"/>
<dbReference type="GO" id="GO:0015179">
    <property type="term" value="F:L-amino acid transmembrane transporter activity"/>
    <property type="evidence" value="ECO:0007669"/>
    <property type="project" value="TreeGrafter"/>
</dbReference>
<accession>A0A7S9KNF1</accession>
<feature type="region of interest" description="Disordered" evidence="8">
    <location>
        <begin position="139"/>
        <end position="172"/>
    </location>
</feature>
<keyword evidence="5" id="KW-0029">Amino-acid transport</keyword>
<gene>
    <name evidence="11" type="ORF">C2857_001915</name>
</gene>
<organism evidence="11 12">
    <name type="scientific">Epichloe festucae (strain Fl1)</name>
    <dbReference type="NCBI Taxonomy" id="877507"/>
    <lineage>
        <taxon>Eukaryota</taxon>
        <taxon>Fungi</taxon>
        <taxon>Dikarya</taxon>
        <taxon>Ascomycota</taxon>
        <taxon>Pezizomycotina</taxon>
        <taxon>Sordariomycetes</taxon>
        <taxon>Hypocreomycetidae</taxon>
        <taxon>Hypocreales</taxon>
        <taxon>Clavicipitaceae</taxon>
        <taxon>Epichloe</taxon>
    </lineage>
</organism>
<name>A0A7S9KNF1_EPIFF</name>
<feature type="compositionally biased region" description="Polar residues" evidence="8">
    <location>
        <begin position="139"/>
        <end position="153"/>
    </location>
</feature>
<dbReference type="PANTHER" id="PTHR22950:SF692">
    <property type="entry name" value="TRANSMEMBRANE AMINO ACID TRANSPORTER FAMILY PROTEIN"/>
    <property type="match status" value="1"/>
</dbReference>
<keyword evidence="6 9" id="KW-1133">Transmembrane helix</keyword>
<evidence type="ECO:0000313" key="11">
    <source>
        <dbReference type="EMBL" id="QPG95746.1"/>
    </source>
</evidence>
<keyword evidence="12" id="KW-1185">Reference proteome</keyword>
<evidence type="ECO:0000256" key="3">
    <source>
        <dbReference type="ARBA" id="ARBA00022448"/>
    </source>
</evidence>